<evidence type="ECO:0000256" key="4">
    <source>
        <dbReference type="ARBA" id="ARBA00022692"/>
    </source>
</evidence>
<dbReference type="InterPro" id="IPR006685">
    <property type="entry name" value="MscS_channel_2nd"/>
</dbReference>
<dbReference type="InterPro" id="IPR049278">
    <property type="entry name" value="MS_channel_C"/>
</dbReference>
<dbReference type="EMBL" id="DSPX01000172">
    <property type="protein sequence ID" value="HGG02274.1"/>
    <property type="molecule type" value="Genomic_DNA"/>
</dbReference>
<dbReference type="AlphaFoldDB" id="A0A7C3VIF7"/>
<name>A0A7C3VIF7_9CYAN</name>
<dbReference type="Pfam" id="PF21082">
    <property type="entry name" value="MS_channel_3rd"/>
    <property type="match status" value="1"/>
</dbReference>
<reference evidence="11" key="1">
    <citation type="journal article" date="2020" name="mSystems">
        <title>Genome- and Community-Level Interaction Insights into Carbon Utilization and Element Cycling Functions of Hydrothermarchaeota in Hydrothermal Sediment.</title>
        <authorList>
            <person name="Zhou Z."/>
            <person name="Liu Y."/>
            <person name="Xu W."/>
            <person name="Pan J."/>
            <person name="Luo Z.H."/>
            <person name="Li M."/>
        </authorList>
    </citation>
    <scope>NUCLEOTIDE SEQUENCE [LARGE SCALE GENOMIC DNA]</scope>
    <source>
        <strain evidence="11">SpSt-374</strain>
    </source>
</reference>
<feature type="domain" description="Mechanosensitive ion channel transmembrane helices 2/3" evidence="10">
    <location>
        <begin position="370"/>
        <end position="410"/>
    </location>
</feature>
<dbReference type="Gene3D" id="2.30.30.60">
    <property type="match status" value="1"/>
</dbReference>
<dbReference type="SUPFAM" id="SSF50182">
    <property type="entry name" value="Sm-like ribonucleoproteins"/>
    <property type="match status" value="1"/>
</dbReference>
<dbReference type="PANTHER" id="PTHR30460:SF0">
    <property type="entry name" value="MODERATE CONDUCTANCE MECHANOSENSITIVE CHANNEL YBIO"/>
    <property type="match status" value="1"/>
</dbReference>
<gene>
    <name evidence="11" type="ORF">ENR15_16940</name>
</gene>
<evidence type="ECO:0000259" key="8">
    <source>
        <dbReference type="Pfam" id="PF00924"/>
    </source>
</evidence>
<dbReference type="InterPro" id="IPR010920">
    <property type="entry name" value="LSM_dom_sf"/>
</dbReference>
<evidence type="ECO:0000256" key="3">
    <source>
        <dbReference type="ARBA" id="ARBA00022475"/>
    </source>
</evidence>
<keyword evidence="3" id="KW-1003">Cell membrane</keyword>
<organism evidence="11">
    <name type="scientific">Planktothricoides sp. SpSt-374</name>
    <dbReference type="NCBI Taxonomy" id="2282167"/>
    <lineage>
        <taxon>Bacteria</taxon>
        <taxon>Bacillati</taxon>
        <taxon>Cyanobacteriota</taxon>
        <taxon>Cyanophyceae</taxon>
        <taxon>Oscillatoriophycideae</taxon>
        <taxon>Oscillatoriales</taxon>
        <taxon>Oscillatoriaceae</taxon>
        <taxon>Planktothricoides</taxon>
    </lineage>
</organism>
<evidence type="ECO:0000256" key="2">
    <source>
        <dbReference type="ARBA" id="ARBA00008017"/>
    </source>
</evidence>
<protein>
    <submittedName>
        <fullName evidence="11">Mechanosensitive ion channel family protein</fullName>
    </submittedName>
</protein>
<evidence type="ECO:0000259" key="10">
    <source>
        <dbReference type="Pfam" id="PF21088"/>
    </source>
</evidence>
<feature type="transmembrane region" description="Helical" evidence="7">
    <location>
        <begin position="196"/>
        <end position="218"/>
    </location>
</feature>
<evidence type="ECO:0000256" key="1">
    <source>
        <dbReference type="ARBA" id="ARBA00004651"/>
    </source>
</evidence>
<dbReference type="PANTHER" id="PTHR30460">
    <property type="entry name" value="MODERATE CONDUCTANCE MECHANOSENSITIVE CHANNEL YBIO"/>
    <property type="match status" value="1"/>
</dbReference>
<feature type="transmembrane region" description="Helical" evidence="7">
    <location>
        <begin position="281"/>
        <end position="302"/>
    </location>
</feature>
<dbReference type="Pfam" id="PF21088">
    <property type="entry name" value="MS_channel_1st"/>
    <property type="match status" value="1"/>
</dbReference>
<dbReference type="Pfam" id="PF00924">
    <property type="entry name" value="MS_channel_2nd"/>
    <property type="match status" value="1"/>
</dbReference>
<evidence type="ECO:0000256" key="6">
    <source>
        <dbReference type="ARBA" id="ARBA00023136"/>
    </source>
</evidence>
<evidence type="ECO:0000259" key="9">
    <source>
        <dbReference type="Pfam" id="PF21082"/>
    </source>
</evidence>
<dbReference type="SUPFAM" id="SSF82861">
    <property type="entry name" value="Mechanosensitive channel protein MscS (YggB), transmembrane region"/>
    <property type="match status" value="1"/>
</dbReference>
<keyword evidence="6 7" id="KW-0472">Membrane</keyword>
<comment type="caution">
    <text evidence="11">The sequence shown here is derived from an EMBL/GenBank/DDBJ whole genome shotgun (WGS) entry which is preliminary data.</text>
</comment>
<accession>A0A7C3VIF7</accession>
<evidence type="ECO:0000256" key="5">
    <source>
        <dbReference type="ARBA" id="ARBA00022989"/>
    </source>
</evidence>
<sequence>MKAKTMIEPSCLGKIGNFWGRHLFKFAVMFIVALSGTIVPAIYTQAQLPESIPNFSNIVNQITKNTAIVGNTIYAPVKLDGRVLFPIGAPAAADATANGMNAKMLQMRVKMYEKNLADIVNSGFDKSQLQITVKPDESNAVIIANDGQKVNQYRLLTITELDSQMWGVSPSNLAGELTEIIRTALITAQAERQPSYLLVHGWISLGIILGIIAINWLLSFLDKKFTAELANHQTRTTDRPEQGKSMESAAMTTMEPVAMMAVMTEEMSDDRRQNLTKFKRNLLMVTRLFVIVGGGAWIAGFFPQTRHFQNFILEQPLIIAIFLGTQSVIKGAHVAIDRLVVKFIATEQMAYQLIRKNLRLTTFGQILKEITAIFLWFLAILLMLTTMQVPIGPVLAGAGIVGFAISFAAQSLIKDVVNGTLILLEDQYAIGDYIAAGSGEGLVEYMNLRITQLRSAEGELITIPNSEITTVRNRSKDWSRINFEIDVAYETDVNQVMQVMQGVAEAMQQDSQWQQQVLEAVNILGVNDLSHQGIKIVIWIKTQPGQQWSVAREYRRRLKLALDAQNIPIGIPQSSLWLKNYPPEMG</sequence>
<feature type="domain" description="Mechanosensitive ion channel MscS C-terminal" evidence="9">
    <location>
        <begin position="481"/>
        <end position="569"/>
    </location>
</feature>
<keyword evidence="5 7" id="KW-1133">Transmembrane helix</keyword>
<evidence type="ECO:0000256" key="7">
    <source>
        <dbReference type="SAM" id="Phobius"/>
    </source>
</evidence>
<feature type="transmembrane region" description="Helical" evidence="7">
    <location>
        <begin position="23"/>
        <end position="43"/>
    </location>
</feature>
<dbReference type="Gene3D" id="3.30.70.100">
    <property type="match status" value="1"/>
</dbReference>
<dbReference type="InterPro" id="IPR011066">
    <property type="entry name" value="MscS_channel_C_sf"/>
</dbReference>
<comment type="subcellular location">
    <subcellularLocation>
        <location evidence="1">Cell membrane</location>
        <topology evidence="1">Multi-pass membrane protein</topology>
    </subcellularLocation>
</comment>
<comment type="similarity">
    <text evidence="2">Belongs to the MscS (TC 1.A.23) family.</text>
</comment>
<feature type="transmembrane region" description="Helical" evidence="7">
    <location>
        <begin position="366"/>
        <end position="385"/>
    </location>
</feature>
<dbReference type="GO" id="GO:0005886">
    <property type="term" value="C:plasma membrane"/>
    <property type="evidence" value="ECO:0007669"/>
    <property type="project" value="UniProtKB-SubCell"/>
</dbReference>
<feature type="domain" description="Mechanosensitive ion channel MscS" evidence="8">
    <location>
        <begin position="412"/>
        <end position="475"/>
    </location>
</feature>
<dbReference type="InterPro" id="IPR049142">
    <property type="entry name" value="MS_channel_1st"/>
</dbReference>
<dbReference type="SUPFAM" id="SSF82689">
    <property type="entry name" value="Mechanosensitive channel protein MscS (YggB), C-terminal domain"/>
    <property type="match status" value="1"/>
</dbReference>
<dbReference type="Gene3D" id="1.10.287.1260">
    <property type="match status" value="1"/>
</dbReference>
<evidence type="ECO:0000313" key="11">
    <source>
        <dbReference type="EMBL" id="HGG02274.1"/>
    </source>
</evidence>
<keyword evidence="4 7" id="KW-0812">Transmembrane</keyword>
<dbReference type="InterPro" id="IPR011014">
    <property type="entry name" value="MscS_channel_TM-2"/>
</dbReference>
<dbReference type="InterPro" id="IPR045276">
    <property type="entry name" value="YbiO_bact"/>
</dbReference>
<dbReference type="GO" id="GO:0008381">
    <property type="term" value="F:mechanosensitive monoatomic ion channel activity"/>
    <property type="evidence" value="ECO:0007669"/>
    <property type="project" value="InterPro"/>
</dbReference>
<dbReference type="InterPro" id="IPR023408">
    <property type="entry name" value="MscS_beta-dom_sf"/>
</dbReference>
<feature type="transmembrane region" description="Helical" evidence="7">
    <location>
        <begin position="391"/>
        <end position="413"/>
    </location>
</feature>
<proteinExistence type="inferred from homology"/>